<dbReference type="EMBL" id="JANPWB010000013">
    <property type="protein sequence ID" value="KAJ1104982.1"/>
    <property type="molecule type" value="Genomic_DNA"/>
</dbReference>
<evidence type="ECO:0000313" key="3">
    <source>
        <dbReference type="Proteomes" id="UP001066276"/>
    </source>
</evidence>
<dbReference type="Proteomes" id="UP001066276">
    <property type="component" value="Chromosome 9"/>
</dbReference>
<protein>
    <submittedName>
        <fullName evidence="2">Uncharacterized protein</fullName>
    </submittedName>
</protein>
<name>A0AAV7MN77_PLEWA</name>
<evidence type="ECO:0000256" key="1">
    <source>
        <dbReference type="SAM" id="MobiDB-lite"/>
    </source>
</evidence>
<organism evidence="2 3">
    <name type="scientific">Pleurodeles waltl</name>
    <name type="common">Iberian ribbed newt</name>
    <dbReference type="NCBI Taxonomy" id="8319"/>
    <lineage>
        <taxon>Eukaryota</taxon>
        <taxon>Metazoa</taxon>
        <taxon>Chordata</taxon>
        <taxon>Craniata</taxon>
        <taxon>Vertebrata</taxon>
        <taxon>Euteleostomi</taxon>
        <taxon>Amphibia</taxon>
        <taxon>Batrachia</taxon>
        <taxon>Caudata</taxon>
        <taxon>Salamandroidea</taxon>
        <taxon>Salamandridae</taxon>
        <taxon>Pleurodelinae</taxon>
        <taxon>Pleurodeles</taxon>
    </lineage>
</organism>
<feature type="region of interest" description="Disordered" evidence="1">
    <location>
        <begin position="73"/>
        <end position="94"/>
    </location>
</feature>
<proteinExistence type="predicted"/>
<sequence length="160" mass="18692">MSHAASMLILPTRENEEGAMRNHVTNIKNRLLFSKQEEGQRRSRQGEREKGTNYEVNIREEKKERRIVSQVKLQEDEETDCSTQRSNQVWEEGDTPQMMKPQAHTLMMYPWDYHSYQEKNNEEAIKRLLHLPQGFPESGQVPDPSHAHQGAWLAQVSAHI</sequence>
<gene>
    <name evidence="2" type="ORF">NDU88_002390</name>
</gene>
<comment type="caution">
    <text evidence="2">The sequence shown here is derived from an EMBL/GenBank/DDBJ whole genome shotgun (WGS) entry which is preliminary data.</text>
</comment>
<evidence type="ECO:0000313" key="2">
    <source>
        <dbReference type="EMBL" id="KAJ1104982.1"/>
    </source>
</evidence>
<reference evidence="2" key="1">
    <citation type="journal article" date="2022" name="bioRxiv">
        <title>Sequencing and chromosome-scale assembly of the giantPleurodeles waltlgenome.</title>
        <authorList>
            <person name="Brown T."/>
            <person name="Elewa A."/>
            <person name="Iarovenko S."/>
            <person name="Subramanian E."/>
            <person name="Araus A.J."/>
            <person name="Petzold A."/>
            <person name="Susuki M."/>
            <person name="Suzuki K.-i.T."/>
            <person name="Hayashi T."/>
            <person name="Toyoda A."/>
            <person name="Oliveira C."/>
            <person name="Osipova E."/>
            <person name="Leigh N.D."/>
            <person name="Simon A."/>
            <person name="Yun M.H."/>
        </authorList>
    </citation>
    <scope>NUCLEOTIDE SEQUENCE</scope>
    <source>
        <strain evidence="2">20211129_DDA</strain>
        <tissue evidence="2">Liver</tissue>
    </source>
</reference>
<accession>A0AAV7MN77</accession>
<keyword evidence="3" id="KW-1185">Reference proteome</keyword>
<dbReference type="AlphaFoldDB" id="A0AAV7MN77"/>